<dbReference type="EMBL" id="FNOT01000010">
    <property type="protein sequence ID" value="SDY71391.1"/>
    <property type="molecule type" value="Genomic_DNA"/>
</dbReference>
<dbReference type="STRING" id="1137993.SAMN05660209_03543"/>
<evidence type="ECO:0000256" key="1">
    <source>
        <dbReference type="ARBA" id="ARBA00010609"/>
    </source>
</evidence>
<comment type="similarity">
    <text evidence="1">Belongs to the multicopper oxidase family.</text>
</comment>
<dbReference type="GO" id="GO:0005507">
    <property type="term" value="F:copper ion binding"/>
    <property type="evidence" value="ECO:0007669"/>
    <property type="project" value="InterPro"/>
</dbReference>
<keyword evidence="6" id="KW-0167">Capsid protein</keyword>
<sequence>MQSPSLNRRDVLKVSLAGTAAMALPYQAVLSARTASELDQKKMPRPYVAAFTAPPVLAPYRSDDKPGNSYGTVPGTTTPVTGGAYVGTDYYRIEHRPAQVEFIKGVKTTVWGYNGLVPGPTIRVYQNGTQTRRVVMQQINKLPAKHPTLGYVPWTSTHLHGSPSKPQFDGYAGDLTQPGEWKNYMYPNNCSPRTLWYHDHGVHHTAQNVYMGLAAQYHVVDEQLERDLGIPRYDRAKVGTTRPQYEFPLIISDVMFARNGQLMWDDDGESGLYGDVILVNGVPWPTMKVEPRKYRFRVLNGSLARGYTLKLSNGKPFTVIATDGGFMPKPQTVTTLTIGMAERYEIVIDFADLKGTKVQLLNGGVKNARDYDHTGKVMQFEVGTTVTSTEGNSIPSALGPVHPTMTLDPAAAVATRRMELERSNGLWVINGETWDDVVKSKYEHVFANVAPNSTEIWEVHNSSGGWFHPLHVHLIDFQVLSRNGRPPRPEELGPKDVVYVGEGETVRLLMRFDHEEGRYMIHCHNLSHEDHDMMTQYQVGHHDIDCDSINTAPPKGGTPDEMEDALEEAAEEAEELAEELVESTPPATTGTTSTGTTGTTGTGSTGTTTVPAPTTPTPAAPTTSAPAGGGGTTTAPAPAPAPTSASTTPPRRRSR</sequence>
<feature type="domain" description="Plastocyanin-like" evidence="5">
    <location>
        <begin position="98"/>
        <end position="222"/>
    </location>
</feature>
<accession>A0A1H3M3W5</accession>
<feature type="region of interest" description="Disordered" evidence="2">
    <location>
        <begin position="549"/>
        <end position="655"/>
    </location>
</feature>
<evidence type="ECO:0000256" key="2">
    <source>
        <dbReference type="SAM" id="MobiDB-lite"/>
    </source>
</evidence>
<dbReference type="Gene3D" id="2.60.40.420">
    <property type="entry name" value="Cupredoxins - blue copper proteins"/>
    <property type="match status" value="3"/>
</dbReference>
<organism evidence="6 7">
    <name type="scientific">Geodermatophilus africanus</name>
    <dbReference type="NCBI Taxonomy" id="1137993"/>
    <lineage>
        <taxon>Bacteria</taxon>
        <taxon>Bacillati</taxon>
        <taxon>Actinomycetota</taxon>
        <taxon>Actinomycetes</taxon>
        <taxon>Geodermatophilales</taxon>
        <taxon>Geodermatophilaceae</taxon>
        <taxon>Geodermatophilus</taxon>
    </lineage>
</organism>
<dbReference type="Pfam" id="PF07731">
    <property type="entry name" value="Cu-oxidase_2"/>
    <property type="match status" value="1"/>
</dbReference>
<evidence type="ECO:0000259" key="3">
    <source>
        <dbReference type="Pfam" id="PF00394"/>
    </source>
</evidence>
<dbReference type="PROSITE" id="PS51318">
    <property type="entry name" value="TAT"/>
    <property type="match status" value="1"/>
</dbReference>
<proteinExistence type="inferred from homology"/>
<dbReference type="Pfam" id="PF10518">
    <property type="entry name" value="TAT_signal"/>
    <property type="match status" value="1"/>
</dbReference>
<feature type="domain" description="Plastocyanin-like" evidence="4">
    <location>
        <begin position="442"/>
        <end position="540"/>
    </location>
</feature>
<dbReference type="InterPro" id="IPR011706">
    <property type="entry name" value="Cu-oxidase_C"/>
</dbReference>
<dbReference type="GO" id="GO:0016491">
    <property type="term" value="F:oxidoreductase activity"/>
    <property type="evidence" value="ECO:0007669"/>
    <property type="project" value="InterPro"/>
</dbReference>
<evidence type="ECO:0000313" key="6">
    <source>
        <dbReference type="EMBL" id="SDY71391.1"/>
    </source>
</evidence>
<dbReference type="OrthoDB" id="345021at2"/>
<evidence type="ECO:0000313" key="7">
    <source>
        <dbReference type="Proteomes" id="UP000198921"/>
    </source>
</evidence>
<dbReference type="PANTHER" id="PTHR48267">
    <property type="entry name" value="CUPREDOXIN SUPERFAMILY PROTEIN"/>
    <property type="match status" value="1"/>
</dbReference>
<dbReference type="InterPro" id="IPR011707">
    <property type="entry name" value="Cu-oxidase-like_N"/>
</dbReference>
<dbReference type="Pfam" id="PF00394">
    <property type="entry name" value="Cu-oxidase"/>
    <property type="match status" value="1"/>
</dbReference>
<dbReference type="GO" id="GO:0051301">
    <property type="term" value="P:cell division"/>
    <property type="evidence" value="ECO:0007669"/>
    <property type="project" value="UniProtKB-KW"/>
</dbReference>
<keyword evidence="7" id="KW-1185">Reference proteome</keyword>
<dbReference type="SUPFAM" id="SSF49503">
    <property type="entry name" value="Cupredoxins"/>
    <property type="match status" value="3"/>
</dbReference>
<feature type="compositionally biased region" description="Acidic residues" evidence="2">
    <location>
        <begin position="560"/>
        <end position="581"/>
    </location>
</feature>
<dbReference type="PANTHER" id="PTHR48267:SF1">
    <property type="entry name" value="BILIRUBIN OXIDASE"/>
    <property type="match status" value="1"/>
</dbReference>
<evidence type="ECO:0000259" key="5">
    <source>
        <dbReference type="Pfam" id="PF07732"/>
    </source>
</evidence>
<dbReference type="InterPro" id="IPR001117">
    <property type="entry name" value="Cu-oxidase_2nd"/>
</dbReference>
<keyword evidence="6" id="KW-0131">Cell cycle</keyword>
<reference evidence="7" key="1">
    <citation type="submission" date="2016-10" db="EMBL/GenBank/DDBJ databases">
        <authorList>
            <person name="Varghese N."/>
            <person name="Submissions S."/>
        </authorList>
    </citation>
    <scope>NUCLEOTIDE SEQUENCE [LARGE SCALE GENOMIC DNA]</scope>
    <source>
        <strain evidence="7">DSM 45422</strain>
    </source>
</reference>
<dbReference type="InterPro" id="IPR019546">
    <property type="entry name" value="TAT_signal_bac_arc"/>
</dbReference>
<feature type="domain" description="Plastocyanin-like" evidence="3">
    <location>
        <begin position="273"/>
        <end position="351"/>
    </location>
</feature>
<dbReference type="RefSeq" id="WP_091159072.1">
    <property type="nucleotide sequence ID" value="NZ_FNOT01000010.1"/>
</dbReference>
<protein>
    <submittedName>
        <fullName evidence="6">Multicopper oxidase with three cupredoxin domains (Includes cell division protein FtsP and spore coat protein CotA)</fullName>
    </submittedName>
</protein>
<feature type="compositionally biased region" description="Low complexity" evidence="2">
    <location>
        <begin position="582"/>
        <end position="597"/>
    </location>
</feature>
<evidence type="ECO:0000259" key="4">
    <source>
        <dbReference type="Pfam" id="PF07731"/>
    </source>
</evidence>
<dbReference type="Pfam" id="PF07732">
    <property type="entry name" value="Cu-oxidase_3"/>
    <property type="match status" value="1"/>
</dbReference>
<dbReference type="InterPro" id="IPR006311">
    <property type="entry name" value="TAT_signal"/>
</dbReference>
<dbReference type="Proteomes" id="UP000198921">
    <property type="component" value="Unassembled WGS sequence"/>
</dbReference>
<dbReference type="InterPro" id="IPR008972">
    <property type="entry name" value="Cupredoxin"/>
</dbReference>
<dbReference type="CDD" id="cd13866">
    <property type="entry name" value="CuRO_2_BOD"/>
    <property type="match status" value="1"/>
</dbReference>
<name>A0A1H3M3W5_9ACTN</name>
<gene>
    <name evidence="6" type="ORF">SAMN05660209_03543</name>
</gene>
<keyword evidence="6" id="KW-0132">Cell division</keyword>
<keyword evidence="6" id="KW-0946">Virion</keyword>
<dbReference type="CDD" id="cd13889">
    <property type="entry name" value="CuRO_3_BOD"/>
    <property type="match status" value="1"/>
</dbReference>
<dbReference type="AlphaFoldDB" id="A0A1H3M3W5"/>
<dbReference type="InterPro" id="IPR045087">
    <property type="entry name" value="Cu-oxidase_fam"/>
</dbReference>